<dbReference type="HOGENOM" id="CLU_061018_0_0_1"/>
<dbReference type="OMA" id="DTITEIW"/>
<evidence type="ECO:0000313" key="2">
    <source>
        <dbReference type="EMBL" id="CDO69681.1"/>
    </source>
</evidence>
<name>A0A060S637_PYCCI</name>
<dbReference type="OrthoDB" id="2739860at2759"/>
<evidence type="ECO:0000256" key="1">
    <source>
        <dbReference type="SAM" id="Coils"/>
    </source>
</evidence>
<dbReference type="EMBL" id="CCBP010000052">
    <property type="protein sequence ID" value="CDO69681.1"/>
    <property type="molecule type" value="Genomic_DNA"/>
</dbReference>
<comment type="caution">
    <text evidence="2">The sequence shown here is derived from an EMBL/GenBank/DDBJ whole genome shotgun (WGS) entry which is preliminary data.</text>
</comment>
<keyword evidence="1" id="KW-0175">Coiled coil</keyword>
<feature type="coiled-coil region" evidence="1">
    <location>
        <begin position="188"/>
        <end position="215"/>
    </location>
</feature>
<protein>
    <submittedName>
        <fullName evidence="2">Uncharacterized protein</fullName>
    </submittedName>
</protein>
<gene>
    <name evidence="2" type="ORF">BN946_scf184851.g69</name>
</gene>
<keyword evidence="3" id="KW-1185">Reference proteome</keyword>
<accession>A0A060S637</accession>
<proteinExistence type="predicted"/>
<sequence length="373" mass="41756">MATTTTTTTDIDDSVQPFAILIQESLKKRETAEEISDRLAAAFESSEVTDATITSVRDLSKKVKDIKEMFTKIGQSFVEFDNANFLDDKNNVIQLGSQWHEFQTRSMHSLYPPICVEYTGIILTDVESDARQALREELQGFVAQLKQKADDASRAKGEFGRLAIDLRNFTAVLEGIFKKANVRLATDLQATRTKLEGLRVQLKEVTDKIQSMSEACVEAFAVGGSSAGGFFARLSPRAIWTALKEVFTHEQETLRNEIDKAKQKENSLKTEINVLEAQLADLLAKEELLARYMCTLEATKGDINSLADKVDAISNIWQCLRADMIKLDTALSNTVDPNMPLTYFFMKKIRATRALYMNIAYALEMYAKGTEAP</sequence>
<dbReference type="Proteomes" id="UP000029665">
    <property type="component" value="Unassembled WGS sequence"/>
</dbReference>
<dbReference type="Gene3D" id="1.20.1170.10">
    <property type="match status" value="1"/>
</dbReference>
<organism evidence="2 3">
    <name type="scientific">Pycnoporus cinnabarinus</name>
    <name type="common">Cinnabar-red polypore</name>
    <name type="synonym">Trametes cinnabarina</name>
    <dbReference type="NCBI Taxonomy" id="5643"/>
    <lineage>
        <taxon>Eukaryota</taxon>
        <taxon>Fungi</taxon>
        <taxon>Dikarya</taxon>
        <taxon>Basidiomycota</taxon>
        <taxon>Agaricomycotina</taxon>
        <taxon>Agaricomycetes</taxon>
        <taxon>Polyporales</taxon>
        <taxon>Polyporaceae</taxon>
        <taxon>Trametes</taxon>
    </lineage>
</organism>
<dbReference type="SUPFAM" id="SSF58100">
    <property type="entry name" value="Bacterial hemolysins"/>
    <property type="match status" value="1"/>
</dbReference>
<reference evidence="2" key="1">
    <citation type="submission" date="2014-01" db="EMBL/GenBank/DDBJ databases">
        <title>The genome of the white-rot fungus Pycnoporus cinnabarinus: a basidiomycete model with a versatile arsenal for lignocellulosic biomass breakdown.</title>
        <authorList>
            <person name="Levasseur A."/>
            <person name="Lomascolo A."/>
            <person name="Ruiz-Duenas F.J."/>
            <person name="Uzan E."/>
            <person name="Piumi F."/>
            <person name="Kues U."/>
            <person name="Ram A.F.J."/>
            <person name="Murat C."/>
            <person name="Haon M."/>
            <person name="Benoit I."/>
            <person name="Arfi Y."/>
            <person name="Chevret D."/>
            <person name="Drula E."/>
            <person name="Kwon M.J."/>
            <person name="Gouret P."/>
            <person name="Lesage-Meessen L."/>
            <person name="Lombard V."/>
            <person name="Mariette J."/>
            <person name="Noirot C."/>
            <person name="Park J."/>
            <person name="Patyshakuliyeva A."/>
            <person name="Wieneger R.A.B."/>
            <person name="Wosten H.A.B."/>
            <person name="Martin F."/>
            <person name="Coutinho P.M."/>
            <person name="de Vries R."/>
            <person name="Martinez A.T."/>
            <person name="Klopp C."/>
            <person name="Pontarotti P."/>
            <person name="Henrissat B."/>
            <person name="Record E."/>
        </authorList>
    </citation>
    <scope>NUCLEOTIDE SEQUENCE [LARGE SCALE GENOMIC DNA]</scope>
    <source>
        <strain evidence="2">BRFM137</strain>
    </source>
</reference>
<feature type="coiled-coil region" evidence="1">
    <location>
        <begin position="244"/>
        <end position="285"/>
    </location>
</feature>
<evidence type="ECO:0000313" key="3">
    <source>
        <dbReference type="Proteomes" id="UP000029665"/>
    </source>
</evidence>
<dbReference type="AlphaFoldDB" id="A0A060S637"/>